<dbReference type="InterPro" id="IPR001460">
    <property type="entry name" value="PCN-bd_Tpept"/>
</dbReference>
<dbReference type="PANTHER" id="PTHR30627">
    <property type="entry name" value="PEPTIDOGLYCAN D,D-TRANSPEPTIDASE"/>
    <property type="match status" value="1"/>
</dbReference>
<sequence length="616" mass="69613">MDNKNNIDPYFNPERFLKIQRDKGVVTALIFLLLFFIFLMVAFKKAFFAQANMPNLVMIKQDTATRGTIYSQDNYSLATSQTLFKLGFDTRFLNPNKEDFFIDFLSIYSNIPKESLKDALNTKGYTILAYNLTPNMAANIRDLNKKFLAFGVFQNFKDAHDKVWQKQGLNIEVSGVSRHYPYQNSLEPIIGYVQKQEEDKLTLTTGKKGVEKSQNHLLKAQQNGIRSGKRDVSFNFIQNHSYTEVERLDGYEVYLSIPLKLQREIETLLDKTKDKLKAKEILVGIINPKSGEILSLASSNRFDPNAIKTSDYENLNLSVAEKVFEPGSTIKPIVYSLLLDKNLINPKERIDLNHGYYQLGKYTIKDDFIPSKKAVVEDVLIQSSNVGMIKISKNLNPEDFYNGLLGYGFSQKTGIDLSLEATGKIPPLSAFKREVLKGSVSYGYGLNATFLQLLRAYAVFSNEGKLTTPYLVQRETAPNGDIYIPSPKPTFQVINPKSARKMKETLIKVVRYGTGKNAQFEGLYIGGKTGTARVAKNGSYSAESYNSSFFGFAEDERQVFTIGVVILGSHGKEEYYASKIAAPIFKEITEILVRYNYLSPSIAIQNALEKNRFKIK</sequence>
<dbReference type="InterPro" id="IPR050515">
    <property type="entry name" value="Beta-lactam/transpept"/>
</dbReference>
<protein>
    <submittedName>
        <fullName evidence="7">Penicillin-binding protein, transpeptidase domain protein</fullName>
    </submittedName>
</protein>
<feature type="transmembrane region" description="Helical" evidence="4">
    <location>
        <begin position="25"/>
        <end position="43"/>
    </location>
</feature>
<feature type="domain" description="Penicillin-binding protein transpeptidase" evidence="5">
    <location>
        <begin position="283"/>
        <end position="590"/>
    </location>
</feature>
<keyword evidence="4" id="KW-1133">Transmembrane helix</keyword>
<dbReference type="Gene3D" id="3.40.710.10">
    <property type="entry name" value="DD-peptidase/beta-lactamase superfamily"/>
    <property type="match status" value="1"/>
</dbReference>
<reference evidence="7 8" key="1">
    <citation type="submission" date="2012-11" db="EMBL/GenBank/DDBJ databases">
        <authorList>
            <person name="Weinstock G."/>
            <person name="Sodergren E."/>
            <person name="Lobos E.A."/>
            <person name="Fulton L."/>
            <person name="Fulton R."/>
            <person name="Courtney L."/>
            <person name="Fronick C."/>
            <person name="O'Laughlin M."/>
            <person name="Godfrey J."/>
            <person name="Wilson R.M."/>
            <person name="Miner T."/>
            <person name="Farmer C."/>
            <person name="Delehaunty K."/>
            <person name="Cordes M."/>
            <person name="Minx P."/>
            <person name="Tomlinson C."/>
            <person name="Chen J."/>
            <person name="Wollam A."/>
            <person name="Pepin K.H."/>
            <person name="Bhonagiri V."/>
            <person name="Zhang X."/>
            <person name="Suruliraj S."/>
            <person name="Antonio M."/>
            <person name="Secka O."/>
            <person name="Thomas J."/>
            <person name="Warren W."/>
            <person name="Mitreva M."/>
            <person name="Mardis E.R."/>
            <person name="Wilson R.K."/>
        </authorList>
    </citation>
    <scope>NUCLEOTIDE SEQUENCE [LARGE SCALE GENOMIC DNA]</scope>
    <source>
        <strain evidence="7 8">GAM260BSi</strain>
    </source>
</reference>
<dbReference type="PATRIC" id="fig|1159046.3.peg.66"/>
<organism evidence="7 8">
    <name type="scientific">Helicobacter pylori GAM260BSi</name>
    <dbReference type="NCBI Taxonomy" id="1159046"/>
    <lineage>
        <taxon>Bacteria</taxon>
        <taxon>Pseudomonadati</taxon>
        <taxon>Campylobacterota</taxon>
        <taxon>Epsilonproteobacteria</taxon>
        <taxon>Campylobacterales</taxon>
        <taxon>Helicobacteraceae</taxon>
        <taxon>Helicobacter</taxon>
    </lineage>
</organism>
<dbReference type="RefSeq" id="WP_001954046.1">
    <property type="nucleotide sequence ID" value="NZ_KB636930.1"/>
</dbReference>
<name>M3Q2Q0_HELPX</name>
<comment type="subcellular location">
    <subcellularLocation>
        <location evidence="1">Membrane</location>
    </subcellularLocation>
</comment>
<evidence type="ECO:0000259" key="5">
    <source>
        <dbReference type="Pfam" id="PF00905"/>
    </source>
</evidence>
<dbReference type="HOGENOM" id="CLU_009289_6_4_7"/>
<dbReference type="SUPFAM" id="SSF56519">
    <property type="entry name" value="Penicillin binding protein dimerisation domain"/>
    <property type="match status" value="1"/>
</dbReference>
<dbReference type="GO" id="GO:0004180">
    <property type="term" value="F:carboxypeptidase activity"/>
    <property type="evidence" value="ECO:0007669"/>
    <property type="project" value="UniProtKB-KW"/>
</dbReference>
<dbReference type="Pfam" id="PF00905">
    <property type="entry name" value="Transpeptidase"/>
    <property type="match status" value="1"/>
</dbReference>
<gene>
    <name evidence="7" type="ORF">HMPREF1418_00067</name>
</gene>
<dbReference type="Proteomes" id="UP000012023">
    <property type="component" value="Unassembled WGS sequence"/>
</dbReference>
<evidence type="ECO:0000259" key="6">
    <source>
        <dbReference type="Pfam" id="PF03717"/>
    </source>
</evidence>
<keyword evidence="2" id="KW-0645">Protease</keyword>
<feature type="domain" description="Penicillin-binding protein dimerisation" evidence="6">
    <location>
        <begin position="63"/>
        <end position="233"/>
    </location>
</feature>
<dbReference type="Pfam" id="PF03717">
    <property type="entry name" value="PBP_dimer"/>
    <property type="match status" value="1"/>
</dbReference>
<dbReference type="PANTHER" id="PTHR30627:SF1">
    <property type="entry name" value="PEPTIDOGLYCAN D,D-TRANSPEPTIDASE FTSI"/>
    <property type="match status" value="1"/>
</dbReference>
<accession>M3Q2Q0</accession>
<evidence type="ECO:0000313" key="7">
    <source>
        <dbReference type="EMBL" id="EMH25890.1"/>
    </source>
</evidence>
<dbReference type="GO" id="GO:0071555">
    <property type="term" value="P:cell wall organization"/>
    <property type="evidence" value="ECO:0007669"/>
    <property type="project" value="TreeGrafter"/>
</dbReference>
<dbReference type="InterPro" id="IPR005311">
    <property type="entry name" value="PBP_dimer"/>
</dbReference>
<keyword evidence="2" id="KW-0121">Carboxypeptidase</keyword>
<dbReference type="EMBL" id="APDV01000002">
    <property type="protein sequence ID" value="EMH25890.1"/>
    <property type="molecule type" value="Genomic_DNA"/>
</dbReference>
<evidence type="ECO:0000256" key="3">
    <source>
        <dbReference type="ARBA" id="ARBA00023136"/>
    </source>
</evidence>
<keyword evidence="4" id="KW-0812">Transmembrane</keyword>
<comment type="caution">
    <text evidence="7">The sequence shown here is derived from an EMBL/GenBank/DDBJ whole genome shotgun (WGS) entry which is preliminary data.</text>
</comment>
<dbReference type="AlphaFoldDB" id="M3Q2Q0"/>
<dbReference type="InterPro" id="IPR036138">
    <property type="entry name" value="PBP_dimer_sf"/>
</dbReference>
<evidence type="ECO:0000256" key="4">
    <source>
        <dbReference type="SAM" id="Phobius"/>
    </source>
</evidence>
<dbReference type="GO" id="GO:0005886">
    <property type="term" value="C:plasma membrane"/>
    <property type="evidence" value="ECO:0007669"/>
    <property type="project" value="TreeGrafter"/>
</dbReference>
<dbReference type="Gene3D" id="3.30.450.330">
    <property type="match status" value="1"/>
</dbReference>
<evidence type="ECO:0000313" key="8">
    <source>
        <dbReference type="Proteomes" id="UP000012023"/>
    </source>
</evidence>
<evidence type="ECO:0000256" key="2">
    <source>
        <dbReference type="ARBA" id="ARBA00022645"/>
    </source>
</evidence>
<keyword evidence="3 4" id="KW-0472">Membrane</keyword>
<dbReference type="Gene3D" id="3.90.1310.10">
    <property type="entry name" value="Penicillin-binding protein 2a (Domain 2)"/>
    <property type="match status" value="1"/>
</dbReference>
<keyword evidence="2" id="KW-0378">Hydrolase</keyword>
<proteinExistence type="predicted"/>
<dbReference type="InterPro" id="IPR012338">
    <property type="entry name" value="Beta-lactam/transpept-like"/>
</dbReference>
<dbReference type="GO" id="GO:0008658">
    <property type="term" value="F:penicillin binding"/>
    <property type="evidence" value="ECO:0007669"/>
    <property type="project" value="InterPro"/>
</dbReference>
<dbReference type="SUPFAM" id="SSF56601">
    <property type="entry name" value="beta-lactamase/transpeptidase-like"/>
    <property type="match status" value="1"/>
</dbReference>
<evidence type="ECO:0000256" key="1">
    <source>
        <dbReference type="ARBA" id="ARBA00004370"/>
    </source>
</evidence>